<dbReference type="Pfam" id="PF00145">
    <property type="entry name" value="DNA_methylase"/>
    <property type="match status" value="1"/>
</dbReference>
<evidence type="ECO:0000313" key="6">
    <source>
        <dbReference type="Proteomes" id="UP000037540"/>
    </source>
</evidence>
<dbReference type="Gene3D" id="3.90.120.10">
    <property type="entry name" value="DNA Methylase, subunit A, domain 2"/>
    <property type="match status" value="1"/>
</dbReference>
<organism evidence="5 6">
    <name type="scientific">Clostridium botulinum</name>
    <dbReference type="NCBI Taxonomy" id="1491"/>
    <lineage>
        <taxon>Bacteria</taxon>
        <taxon>Bacillati</taxon>
        <taxon>Bacillota</taxon>
        <taxon>Clostridia</taxon>
        <taxon>Eubacteriales</taxon>
        <taxon>Clostridiaceae</taxon>
        <taxon>Clostridium</taxon>
    </lineage>
</organism>
<keyword evidence="2" id="KW-0808">Transferase</keyword>
<evidence type="ECO:0000256" key="2">
    <source>
        <dbReference type="ARBA" id="ARBA00022679"/>
    </source>
</evidence>
<keyword evidence="3" id="KW-0949">S-adenosyl-L-methionine</keyword>
<accession>A0A9Q1UW73</accession>
<protein>
    <recommendedName>
        <fullName evidence="7">DNA (cytosine-5-)-methyltransferase</fullName>
    </recommendedName>
</protein>
<comment type="caution">
    <text evidence="5">The sequence shown here is derived from an EMBL/GenBank/DDBJ whole genome shotgun (WGS) entry which is preliminary data.</text>
</comment>
<dbReference type="InterPro" id="IPR029063">
    <property type="entry name" value="SAM-dependent_MTases_sf"/>
</dbReference>
<keyword evidence="1" id="KW-0489">Methyltransferase</keyword>
<evidence type="ECO:0000256" key="1">
    <source>
        <dbReference type="ARBA" id="ARBA00022603"/>
    </source>
</evidence>
<dbReference type="SUPFAM" id="SSF53335">
    <property type="entry name" value="S-adenosyl-L-methionine-dependent methyltransferases"/>
    <property type="match status" value="1"/>
</dbReference>
<evidence type="ECO:0000256" key="3">
    <source>
        <dbReference type="ARBA" id="ARBA00022691"/>
    </source>
</evidence>
<dbReference type="REBASE" id="130923">
    <property type="entry name" value="M2.CboLNR1ORF13230P"/>
</dbReference>
<dbReference type="PROSITE" id="PS00095">
    <property type="entry name" value="C5_MTASE_2"/>
    <property type="match status" value="1"/>
</dbReference>
<dbReference type="GO" id="GO:0009307">
    <property type="term" value="P:DNA restriction-modification system"/>
    <property type="evidence" value="ECO:0007669"/>
    <property type="project" value="UniProtKB-KW"/>
</dbReference>
<keyword evidence="4" id="KW-0680">Restriction system</keyword>
<sequence length="139" mass="15905">MLEKLDDEVTKIKQATKKGYDEATVGDSINLEQPNSKTRRGRVGHGVAQTLTCSCNQGTICQKNYSIRKLTPLECWRLMGFTDIDFYNTQKLGISDSQLYKQAGNSIVVQVLMSIFINLFDLDFDFEEYLHSFYNQMVV</sequence>
<name>A0A9Q1UW73_CLOBO</name>
<dbReference type="AlphaFoldDB" id="A0A9Q1UW73"/>
<evidence type="ECO:0000313" key="5">
    <source>
        <dbReference type="EMBL" id="KOA82644.1"/>
    </source>
</evidence>
<dbReference type="InterPro" id="IPR031303">
    <property type="entry name" value="C5_meth_CS"/>
</dbReference>
<proteinExistence type="predicted"/>
<dbReference type="Proteomes" id="UP000037540">
    <property type="component" value="Unassembled WGS sequence"/>
</dbReference>
<dbReference type="GO" id="GO:0032259">
    <property type="term" value="P:methylation"/>
    <property type="evidence" value="ECO:0007669"/>
    <property type="project" value="UniProtKB-KW"/>
</dbReference>
<dbReference type="InterPro" id="IPR001525">
    <property type="entry name" value="C5_MeTfrase"/>
</dbReference>
<dbReference type="GO" id="GO:0008168">
    <property type="term" value="F:methyltransferase activity"/>
    <property type="evidence" value="ECO:0007669"/>
    <property type="project" value="UniProtKB-KW"/>
</dbReference>
<evidence type="ECO:0008006" key="7">
    <source>
        <dbReference type="Google" id="ProtNLM"/>
    </source>
</evidence>
<reference evidence="5 6" key="1">
    <citation type="submission" date="2015-07" db="EMBL/GenBank/DDBJ databases">
        <title>Draft genome sequences of 17 French Clostridium botulinum group III.</title>
        <authorList>
            <person name="Woudstra C."/>
            <person name="Le Marechal C."/>
            <person name="Souillard R."/>
            <person name="Bayon-Auboyer M.-H."/>
            <person name="Dessouter D."/>
            <person name="Fach P."/>
        </authorList>
    </citation>
    <scope>NUCLEOTIDE SEQUENCE [LARGE SCALE GENOMIC DNA]</scope>
    <source>
        <strain evidence="5 6">12LNRI-CD</strain>
    </source>
</reference>
<dbReference type="EMBL" id="LGVR01000100">
    <property type="protein sequence ID" value="KOA82644.1"/>
    <property type="molecule type" value="Genomic_DNA"/>
</dbReference>
<gene>
    <name evidence="5" type="ORF">ADU74_13235</name>
</gene>
<evidence type="ECO:0000256" key="4">
    <source>
        <dbReference type="ARBA" id="ARBA00022747"/>
    </source>
</evidence>